<keyword evidence="1" id="KW-0812">Transmembrane</keyword>
<evidence type="ECO:0000256" key="1">
    <source>
        <dbReference type="SAM" id="Phobius"/>
    </source>
</evidence>
<dbReference type="Proteomes" id="UP000238442">
    <property type="component" value="Chromosome"/>
</dbReference>
<keyword evidence="1" id="KW-1133">Transmembrane helix</keyword>
<gene>
    <name evidence="2" type="ORF">C5O00_08070</name>
</gene>
<dbReference type="RefSeq" id="WP_105216373.1">
    <property type="nucleotide sequence ID" value="NZ_CP027062.1"/>
</dbReference>
<feature type="transmembrane region" description="Helical" evidence="1">
    <location>
        <begin position="21"/>
        <end position="42"/>
    </location>
</feature>
<organism evidence="2 3">
    <name type="scientific">Pukyongia salina</name>
    <dbReference type="NCBI Taxonomy" id="2094025"/>
    <lineage>
        <taxon>Bacteria</taxon>
        <taxon>Pseudomonadati</taxon>
        <taxon>Bacteroidota</taxon>
        <taxon>Flavobacteriia</taxon>
        <taxon>Flavobacteriales</taxon>
        <taxon>Flavobacteriaceae</taxon>
        <taxon>Pukyongia</taxon>
    </lineage>
</organism>
<sequence>MIKFFRRIRQRLLSENKISKYLLYAIGEIVLVVIGILIALAINNSNQRRVIEEKEQVYLKGLKEEFETSKAKLTVLTDINRKNLREAKKLIGYASDNTKIPDEEMFSEILFNTFSPDISFNPNNSLLDEIINSGSLKDISNTRLRVRLTNWISTIEDVSKQEQELAIQREKVLDIFRRNENSLRTILDLTGVNEDLGIVKLEQPESNLKLLDSREFENNILMFILTSKGTEEAHYLPLMDELNTILDLIDKEIQ</sequence>
<evidence type="ECO:0000313" key="3">
    <source>
        <dbReference type="Proteomes" id="UP000238442"/>
    </source>
</evidence>
<reference evidence="2 3" key="1">
    <citation type="submission" date="2018-02" db="EMBL/GenBank/DDBJ databases">
        <title>Genomic analysis of the strain RR4-38 isolated from a seawater recirculating aquaculture system.</title>
        <authorList>
            <person name="Kim Y.-S."/>
            <person name="Jang Y.H."/>
            <person name="Kim K.-H."/>
        </authorList>
    </citation>
    <scope>NUCLEOTIDE SEQUENCE [LARGE SCALE GENOMIC DNA]</scope>
    <source>
        <strain evidence="2 3">RR4-38</strain>
    </source>
</reference>
<keyword evidence="1" id="KW-0472">Membrane</keyword>
<dbReference type="Pfam" id="PF19578">
    <property type="entry name" value="DUF6090"/>
    <property type="match status" value="1"/>
</dbReference>
<dbReference type="OrthoDB" id="821805at2"/>
<proteinExistence type="predicted"/>
<dbReference type="AlphaFoldDB" id="A0A2S0HWU8"/>
<dbReference type="EMBL" id="CP027062">
    <property type="protein sequence ID" value="AVI51132.1"/>
    <property type="molecule type" value="Genomic_DNA"/>
</dbReference>
<protein>
    <submittedName>
        <fullName evidence="2">Uncharacterized protein</fullName>
    </submittedName>
</protein>
<evidence type="ECO:0000313" key="2">
    <source>
        <dbReference type="EMBL" id="AVI51132.1"/>
    </source>
</evidence>
<keyword evidence="3" id="KW-1185">Reference proteome</keyword>
<dbReference type="KEGG" id="aue:C5O00_08070"/>
<name>A0A2S0HWU8_9FLAO</name>
<accession>A0A2S0HWU8</accession>
<dbReference type="InterPro" id="IPR045749">
    <property type="entry name" value="DUF6090"/>
</dbReference>